<evidence type="ECO:0008006" key="4">
    <source>
        <dbReference type="Google" id="ProtNLM"/>
    </source>
</evidence>
<reference evidence="2" key="1">
    <citation type="submission" date="2020-05" db="UniProtKB">
        <authorList>
            <consortium name="EnsemblMetazoa"/>
        </authorList>
    </citation>
    <scope>IDENTIFICATION</scope>
    <source>
        <strain evidence="2">BB02</strain>
    </source>
</reference>
<sequence length="78" mass="9162">MTWTLYALAEHPEYQEKVYEEIVDVLQDKEYIEWSDLPKLEFTTMCIKEALRLHAAVPFIERKLTEDVKVNGYTIPAG</sequence>
<evidence type="ECO:0000256" key="1">
    <source>
        <dbReference type="ARBA" id="ARBA00010617"/>
    </source>
</evidence>
<evidence type="ECO:0000313" key="2">
    <source>
        <dbReference type="EnsemblMetazoa" id="BGLB032379-PA"/>
    </source>
</evidence>
<dbReference type="InterPro" id="IPR002401">
    <property type="entry name" value="Cyt_P450_E_grp-I"/>
</dbReference>
<dbReference type="InterPro" id="IPR036396">
    <property type="entry name" value="Cyt_P450_sf"/>
</dbReference>
<organism evidence="2 3">
    <name type="scientific">Biomphalaria glabrata</name>
    <name type="common">Bloodfluke planorb</name>
    <name type="synonym">Freshwater snail</name>
    <dbReference type="NCBI Taxonomy" id="6526"/>
    <lineage>
        <taxon>Eukaryota</taxon>
        <taxon>Metazoa</taxon>
        <taxon>Spiralia</taxon>
        <taxon>Lophotrochozoa</taxon>
        <taxon>Mollusca</taxon>
        <taxon>Gastropoda</taxon>
        <taxon>Heterobranchia</taxon>
        <taxon>Euthyneura</taxon>
        <taxon>Panpulmonata</taxon>
        <taxon>Hygrophila</taxon>
        <taxon>Lymnaeoidea</taxon>
        <taxon>Planorbidae</taxon>
        <taxon>Biomphalaria</taxon>
    </lineage>
</organism>
<dbReference type="GO" id="GO:0005506">
    <property type="term" value="F:iron ion binding"/>
    <property type="evidence" value="ECO:0007669"/>
    <property type="project" value="InterPro"/>
</dbReference>
<dbReference type="VEuPathDB" id="VectorBase:BGLAX_049498"/>
<name>A0A2C9LL09_BIOGL</name>
<evidence type="ECO:0000313" key="3">
    <source>
        <dbReference type="Proteomes" id="UP000076420"/>
    </source>
</evidence>
<dbReference type="KEGG" id="bgt:106057391"/>
<dbReference type="VEuPathDB" id="VectorBase:BGLB032379"/>
<dbReference type="STRING" id="6526.A0A2C9LL09"/>
<dbReference type="InterPro" id="IPR050196">
    <property type="entry name" value="Cytochrome_P450_Monoox"/>
</dbReference>
<dbReference type="InterPro" id="IPR001128">
    <property type="entry name" value="Cyt_P450"/>
</dbReference>
<comment type="similarity">
    <text evidence="1">Belongs to the cytochrome P450 family.</text>
</comment>
<dbReference type="GO" id="GO:0004497">
    <property type="term" value="F:monooxygenase activity"/>
    <property type="evidence" value="ECO:0007669"/>
    <property type="project" value="InterPro"/>
</dbReference>
<proteinExistence type="inferred from homology"/>
<dbReference type="OrthoDB" id="1470350at2759"/>
<dbReference type="GO" id="GO:0020037">
    <property type="term" value="F:heme binding"/>
    <property type="evidence" value="ECO:0007669"/>
    <property type="project" value="InterPro"/>
</dbReference>
<dbReference type="PANTHER" id="PTHR24291:SF201">
    <property type="entry name" value="CYTOCHROME P450, FAMILY 4, SUBFAMILY B, POLYPEPTIDE 7"/>
    <property type="match status" value="1"/>
</dbReference>
<accession>A0A2C9LL09</accession>
<dbReference type="Gene3D" id="1.10.630.10">
    <property type="entry name" value="Cytochrome P450"/>
    <property type="match status" value="1"/>
</dbReference>
<dbReference type="Proteomes" id="UP000076420">
    <property type="component" value="Unassembled WGS sequence"/>
</dbReference>
<dbReference type="Pfam" id="PF00067">
    <property type="entry name" value="p450"/>
    <property type="match status" value="1"/>
</dbReference>
<dbReference type="SUPFAM" id="SSF48264">
    <property type="entry name" value="Cytochrome P450"/>
    <property type="match status" value="1"/>
</dbReference>
<gene>
    <name evidence="2" type="primary">106057391</name>
</gene>
<dbReference type="PRINTS" id="PR00463">
    <property type="entry name" value="EP450I"/>
</dbReference>
<protein>
    <recommendedName>
        <fullName evidence="4">Cytochrome P450</fullName>
    </recommendedName>
</protein>
<dbReference type="PANTHER" id="PTHR24291">
    <property type="entry name" value="CYTOCHROME P450 FAMILY 4"/>
    <property type="match status" value="1"/>
</dbReference>
<dbReference type="GO" id="GO:0016705">
    <property type="term" value="F:oxidoreductase activity, acting on paired donors, with incorporation or reduction of molecular oxygen"/>
    <property type="evidence" value="ECO:0007669"/>
    <property type="project" value="InterPro"/>
</dbReference>
<dbReference type="EnsemblMetazoa" id="BGLB032379-RA">
    <property type="protein sequence ID" value="BGLB032379-PA"/>
    <property type="gene ID" value="BGLB032379"/>
</dbReference>
<dbReference type="AlphaFoldDB" id="A0A2C9LL09"/>